<keyword evidence="3" id="KW-0732">Signal</keyword>
<dbReference type="SMART" id="SM00192">
    <property type="entry name" value="LDLa"/>
    <property type="match status" value="1"/>
</dbReference>
<dbReference type="InterPro" id="IPR008930">
    <property type="entry name" value="Terpenoid_cyclase/PrenylTrfase"/>
</dbReference>
<sequence>MAAGCEEIFDSVGVITYSVHVGWRRSSKCWRIIVPENKYLNLRITDLRFVTTVSATCKDANISISWEASSTKPITFCPGDESSELKSMRTFSDTEIKHRRSSKQSFENIFDSFTISYSIEDLLCLKPDSFKCSPTSCVLSEMRCDGMQNCFDGADERGCERGVFTVMGVNSSRILGVNWLKKQRNAAWGWRENTHRAITALYLGQGVNFNGTDLGEDLMAKQLELQMSTAILRNETDLITPSQLAMYINALLVICHDPRNFYGFNLVRDLQKRVENSINTTHPLPYLTLCNAKEDISDEGIDKLISILESSSNHSFLTDVQAMALMTLSCVGNTPKISEFKENITYATDRLKRHQSNDGSFGNIYTTALVVQALLSSGNEEDKEWNLKAAIEFLMKKQNKNDGSFGDFLATYMVLPILNAKSLADIRKVNCTENLKMPRDNNPVSDIESKLGPKMSIKYFLYVGDQKDQVHPLFLRTPCNITVLEVMRLASEVDTKFRFQAQRIGKKLYIYELFGIANDPEDEKFWLLYKESRNSTLKLITLSPDEAYLNNNDKIIMWYKSAQID</sequence>
<feature type="disulfide bond" evidence="7">
    <location>
        <begin position="144"/>
        <end position="159"/>
    </location>
</feature>
<protein>
    <submittedName>
        <fullName evidence="8">Uncharacterized protein CG3556</fullName>
    </submittedName>
</protein>
<dbReference type="InterPro" id="IPR002172">
    <property type="entry name" value="LDrepeatLR_classA_rpt"/>
</dbReference>
<dbReference type="GO" id="GO:0031419">
    <property type="term" value="F:cobalamin binding"/>
    <property type="evidence" value="ECO:0007669"/>
    <property type="project" value="InterPro"/>
</dbReference>
<dbReference type="SUPFAM" id="SSF48239">
    <property type="entry name" value="Terpenoid cyclases/Protein prenyltransferases"/>
    <property type="match status" value="1"/>
</dbReference>
<evidence type="ECO:0000256" key="1">
    <source>
        <dbReference type="ARBA" id="ARBA00004613"/>
    </source>
</evidence>
<dbReference type="GO" id="GO:0005615">
    <property type="term" value="C:extracellular space"/>
    <property type="evidence" value="ECO:0007669"/>
    <property type="project" value="TreeGrafter"/>
</dbReference>
<gene>
    <name evidence="8" type="primary">CG3556_8</name>
    <name evidence="8" type="ORF">NPIL_182411</name>
</gene>
<dbReference type="InterPro" id="IPR036055">
    <property type="entry name" value="LDL_receptor-like_sf"/>
</dbReference>
<dbReference type="OrthoDB" id="6423184at2759"/>
<feature type="binding site" evidence="5">
    <location>
        <position position="319"/>
    </location>
    <ligand>
        <name>cyanocob(III)alamin</name>
        <dbReference type="ChEBI" id="CHEBI:17439"/>
    </ligand>
</feature>
<comment type="caution">
    <text evidence="7">Lacks conserved residue(s) required for the propagation of feature annotation.</text>
</comment>
<dbReference type="SUPFAM" id="SSF57424">
    <property type="entry name" value="LDL receptor-like module"/>
    <property type="match status" value="1"/>
</dbReference>
<feature type="disulfide bond" evidence="6">
    <location>
        <begin position="290"/>
        <end position="330"/>
    </location>
</feature>
<dbReference type="Gene3D" id="4.10.400.10">
    <property type="entry name" value="Low-density Lipoprotein Receptor"/>
    <property type="match status" value="1"/>
</dbReference>
<accession>A0A8X6I2Y4</accession>
<evidence type="ECO:0000256" key="4">
    <source>
        <dbReference type="ARBA" id="ARBA00023157"/>
    </source>
</evidence>
<evidence type="ECO:0000256" key="5">
    <source>
        <dbReference type="PIRSR" id="PIRSR602157-1"/>
    </source>
</evidence>
<evidence type="ECO:0000313" key="9">
    <source>
        <dbReference type="Proteomes" id="UP000887013"/>
    </source>
</evidence>
<dbReference type="InterPro" id="IPR002157">
    <property type="entry name" value="Cbl-bd_prot"/>
</dbReference>
<feature type="binding site" evidence="5">
    <location>
        <begin position="509"/>
        <end position="510"/>
    </location>
    <ligand>
        <name>cyanocob(III)alamin</name>
        <dbReference type="ChEBI" id="CHEBI:17439"/>
    </ligand>
</feature>
<name>A0A8X6I2Y4_NEPPI</name>
<keyword evidence="9" id="KW-1185">Reference proteome</keyword>
<dbReference type="Gene3D" id="2.170.130.30">
    <property type="match status" value="1"/>
</dbReference>
<evidence type="ECO:0000313" key="8">
    <source>
        <dbReference type="EMBL" id="GFS28324.1"/>
    </source>
</evidence>
<dbReference type="PROSITE" id="PS01209">
    <property type="entry name" value="LDLRA_1"/>
    <property type="match status" value="1"/>
</dbReference>
<organism evidence="8 9">
    <name type="scientific">Nephila pilipes</name>
    <name type="common">Giant wood spider</name>
    <name type="synonym">Nephila maculata</name>
    <dbReference type="NCBI Taxonomy" id="299642"/>
    <lineage>
        <taxon>Eukaryota</taxon>
        <taxon>Metazoa</taxon>
        <taxon>Ecdysozoa</taxon>
        <taxon>Arthropoda</taxon>
        <taxon>Chelicerata</taxon>
        <taxon>Arachnida</taxon>
        <taxon>Araneae</taxon>
        <taxon>Araneomorphae</taxon>
        <taxon>Entelegynae</taxon>
        <taxon>Araneoidea</taxon>
        <taxon>Nephilidae</taxon>
        <taxon>Nephila</taxon>
    </lineage>
</organism>
<feature type="binding site" evidence="5">
    <location>
        <position position="363"/>
    </location>
    <ligand>
        <name>cyanocob(III)alamin</name>
        <dbReference type="ChEBI" id="CHEBI:17439"/>
    </ligand>
</feature>
<evidence type="ECO:0000256" key="2">
    <source>
        <dbReference type="ARBA" id="ARBA00022525"/>
    </source>
</evidence>
<evidence type="ECO:0000256" key="6">
    <source>
        <dbReference type="PIRSR" id="PIRSR602157-2"/>
    </source>
</evidence>
<keyword evidence="4 6" id="KW-1015">Disulfide bond</keyword>
<comment type="subcellular location">
    <subcellularLocation>
        <location evidence="1">Secreted</location>
    </subcellularLocation>
</comment>
<evidence type="ECO:0000256" key="3">
    <source>
        <dbReference type="ARBA" id="ARBA00022729"/>
    </source>
</evidence>
<reference evidence="8" key="1">
    <citation type="submission" date="2020-08" db="EMBL/GenBank/DDBJ databases">
        <title>Multicomponent nature underlies the extraordinary mechanical properties of spider dragline silk.</title>
        <authorList>
            <person name="Kono N."/>
            <person name="Nakamura H."/>
            <person name="Mori M."/>
            <person name="Yoshida Y."/>
            <person name="Ohtoshi R."/>
            <person name="Malay A.D."/>
            <person name="Moran D.A.P."/>
            <person name="Tomita M."/>
            <person name="Numata K."/>
            <person name="Arakawa K."/>
        </authorList>
    </citation>
    <scope>NUCLEOTIDE SEQUENCE</scope>
</reference>
<dbReference type="PROSITE" id="PS50068">
    <property type="entry name" value="LDLRA_2"/>
    <property type="match status" value="1"/>
</dbReference>
<dbReference type="EMBL" id="BMAW01041403">
    <property type="protein sequence ID" value="GFS28324.1"/>
    <property type="molecule type" value="Genomic_DNA"/>
</dbReference>
<keyword evidence="2" id="KW-0964">Secreted</keyword>
<dbReference type="PANTHER" id="PTHR10559:SF18">
    <property type="entry name" value="TRANSCOBALAMIN II"/>
    <property type="match status" value="1"/>
</dbReference>
<dbReference type="CDD" id="cd00688">
    <property type="entry name" value="ISOPREN_C2_like"/>
    <property type="match status" value="1"/>
</dbReference>
<dbReference type="Proteomes" id="UP000887013">
    <property type="component" value="Unassembled WGS sequence"/>
</dbReference>
<feature type="disulfide bond" evidence="7">
    <location>
        <begin position="132"/>
        <end position="150"/>
    </location>
</feature>
<dbReference type="Pfam" id="PF01122">
    <property type="entry name" value="Cobalamin_bind"/>
    <property type="match status" value="1"/>
</dbReference>
<comment type="caution">
    <text evidence="8">The sequence shown here is derived from an EMBL/GenBank/DDBJ whole genome shotgun (WGS) entry which is preliminary data.</text>
</comment>
<dbReference type="Pfam" id="PF00057">
    <property type="entry name" value="Ldl_recept_a"/>
    <property type="match status" value="1"/>
</dbReference>
<dbReference type="InterPro" id="IPR051588">
    <property type="entry name" value="Cobalamin_Transport"/>
</dbReference>
<evidence type="ECO:0000256" key="7">
    <source>
        <dbReference type="PROSITE-ProRule" id="PRU00124"/>
    </source>
</evidence>
<dbReference type="Gene3D" id="1.50.10.20">
    <property type="match status" value="1"/>
</dbReference>
<feature type="binding site" evidence="5">
    <location>
        <begin position="526"/>
        <end position="528"/>
    </location>
    <ligand>
        <name>cyanocob(III)alamin</name>
        <dbReference type="ChEBI" id="CHEBI:17439"/>
    </ligand>
</feature>
<dbReference type="CDD" id="cd00112">
    <property type="entry name" value="LDLa"/>
    <property type="match status" value="1"/>
</dbReference>
<dbReference type="GO" id="GO:0015889">
    <property type="term" value="P:cobalamin transport"/>
    <property type="evidence" value="ECO:0007669"/>
    <property type="project" value="InterPro"/>
</dbReference>
<dbReference type="InterPro" id="IPR023415">
    <property type="entry name" value="LDLR_class-A_CS"/>
</dbReference>
<keyword evidence="5" id="KW-0170">Cobalt</keyword>
<dbReference type="AlphaFoldDB" id="A0A8X6I2Y4"/>
<proteinExistence type="predicted"/>
<dbReference type="PANTHER" id="PTHR10559">
    <property type="entry name" value="TRANSCOBALAMIN-1/GASTRIC INTRINSIC FACTOR"/>
    <property type="match status" value="1"/>
</dbReference>